<dbReference type="SMART" id="SM00448">
    <property type="entry name" value="REC"/>
    <property type="match status" value="1"/>
</dbReference>
<dbReference type="AlphaFoldDB" id="A0A170PNU8"/>
<reference evidence="3" key="1">
    <citation type="submission" date="2015-10" db="EMBL/GenBank/DDBJ databases">
        <authorList>
            <person name="Gilbert D.G."/>
        </authorList>
    </citation>
    <scope>NUCLEOTIDE SEQUENCE</scope>
</reference>
<dbReference type="PROSITE" id="PS50110">
    <property type="entry name" value="RESPONSE_REGULATORY"/>
    <property type="match status" value="1"/>
</dbReference>
<accession>A0A170PNU8</accession>
<name>A0A170PNU8_9ZZZZ</name>
<dbReference type="GO" id="GO:0000156">
    <property type="term" value="F:phosphorelay response regulator activity"/>
    <property type="evidence" value="ECO:0007669"/>
    <property type="project" value="InterPro"/>
</dbReference>
<dbReference type="InterPro" id="IPR046947">
    <property type="entry name" value="LytR-like"/>
</dbReference>
<dbReference type="Gene3D" id="3.40.50.2300">
    <property type="match status" value="1"/>
</dbReference>
<dbReference type="SMART" id="SM00850">
    <property type="entry name" value="LytTR"/>
    <property type="match status" value="1"/>
</dbReference>
<dbReference type="Gene3D" id="2.40.50.1020">
    <property type="entry name" value="LytTr DNA-binding domain"/>
    <property type="match status" value="1"/>
</dbReference>
<evidence type="ECO:0000313" key="3">
    <source>
        <dbReference type="EMBL" id="CUS44692.1"/>
    </source>
</evidence>
<dbReference type="Pfam" id="PF00072">
    <property type="entry name" value="Response_reg"/>
    <property type="match status" value="1"/>
</dbReference>
<dbReference type="SUPFAM" id="SSF52172">
    <property type="entry name" value="CheY-like"/>
    <property type="match status" value="1"/>
</dbReference>
<dbReference type="GO" id="GO:0003677">
    <property type="term" value="F:DNA binding"/>
    <property type="evidence" value="ECO:0007669"/>
    <property type="project" value="InterPro"/>
</dbReference>
<organism evidence="3">
    <name type="scientific">hydrothermal vent metagenome</name>
    <dbReference type="NCBI Taxonomy" id="652676"/>
    <lineage>
        <taxon>unclassified sequences</taxon>
        <taxon>metagenomes</taxon>
        <taxon>ecological metagenomes</taxon>
    </lineage>
</organism>
<dbReference type="PROSITE" id="PS50930">
    <property type="entry name" value="HTH_LYTTR"/>
    <property type="match status" value="1"/>
</dbReference>
<dbReference type="Pfam" id="PF04397">
    <property type="entry name" value="LytTR"/>
    <property type="match status" value="1"/>
</dbReference>
<dbReference type="InterPro" id="IPR011006">
    <property type="entry name" value="CheY-like_superfamily"/>
</dbReference>
<evidence type="ECO:0000259" key="1">
    <source>
        <dbReference type="PROSITE" id="PS50110"/>
    </source>
</evidence>
<dbReference type="EMBL" id="CZQE01000167">
    <property type="protein sequence ID" value="CUS44692.1"/>
    <property type="molecule type" value="Genomic_DNA"/>
</dbReference>
<evidence type="ECO:0000259" key="2">
    <source>
        <dbReference type="PROSITE" id="PS50930"/>
    </source>
</evidence>
<sequence>MIRTLIVDDEPLARRAVRAPLEAYGGFAVVAEAGHGRAAVEAIAVLRPDLVFLDVQMPEMSGFDVIETVGVEAMPLTVFVTAFDAHAVRAFEVQALDYLLKPFDDLRFGRVLDRVRRQLAEGGERSDGLRSIVATLGDPPRLVARSHGSIRLIPLDQIDWIAAAGDYAEVNAGGRASLVNESLASLEARLPVDAFARIHRSAIVRLDRLAELRPGAHGDAMVRLSCGAELRLSRRYREAIDRHLAR</sequence>
<dbReference type="PANTHER" id="PTHR37299">
    <property type="entry name" value="TRANSCRIPTIONAL REGULATOR-RELATED"/>
    <property type="match status" value="1"/>
</dbReference>
<proteinExistence type="predicted"/>
<feature type="domain" description="HTH LytTR-type" evidence="2">
    <location>
        <begin position="142"/>
        <end position="246"/>
    </location>
</feature>
<dbReference type="InterPro" id="IPR001789">
    <property type="entry name" value="Sig_transdc_resp-reg_receiver"/>
</dbReference>
<gene>
    <name evidence="3" type="ORF">MGWOODY_Smn3668</name>
</gene>
<dbReference type="PANTHER" id="PTHR37299:SF1">
    <property type="entry name" value="STAGE 0 SPORULATION PROTEIN A HOMOLOG"/>
    <property type="match status" value="1"/>
</dbReference>
<protein>
    <submittedName>
        <fullName evidence="3">Two-component system response regulator protein</fullName>
    </submittedName>
</protein>
<dbReference type="InterPro" id="IPR007492">
    <property type="entry name" value="LytTR_DNA-bd_dom"/>
</dbReference>
<feature type="domain" description="Response regulatory" evidence="1">
    <location>
        <begin position="3"/>
        <end position="116"/>
    </location>
</feature>